<evidence type="ECO:0000256" key="5">
    <source>
        <dbReference type="ARBA" id="ARBA00022729"/>
    </source>
</evidence>
<feature type="domain" description="Ig-like" evidence="16">
    <location>
        <begin position="571"/>
        <end position="637"/>
    </location>
</feature>
<dbReference type="Pfam" id="PF00089">
    <property type="entry name" value="Trypsin"/>
    <property type="match status" value="1"/>
</dbReference>
<dbReference type="SMART" id="SM00042">
    <property type="entry name" value="CUB"/>
    <property type="match status" value="3"/>
</dbReference>
<evidence type="ECO:0000256" key="3">
    <source>
        <dbReference type="ARBA" id="ARBA00022536"/>
    </source>
</evidence>
<dbReference type="PROSITE" id="PS01180">
    <property type="entry name" value="CUB"/>
    <property type="match status" value="3"/>
</dbReference>
<dbReference type="PROSITE" id="PS00134">
    <property type="entry name" value="TRYPSIN_HIS"/>
    <property type="match status" value="1"/>
</dbReference>
<comment type="subcellular location">
    <subcellularLocation>
        <location evidence="1">Secreted</location>
    </subcellularLocation>
</comment>
<dbReference type="PROSITE" id="PS00135">
    <property type="entry name" value="TRYPSIN_SER"/>
    <property type="match status" value="1"/>
</dbReference>
<dbReference type="InterPro" id="IPR000742">
    <property type="entry name" value="EGF"/>
</dbReference>
<sequence>MARRHFLNNTATIATAYLFLMNFTYAWEDSVRCGEDFTEKAGAIKSPNYPDPYPAFSDCMWKIKAPTGYRISIHSTALRMEGGGCDFDYLKITDSDYAQDSQKQSSEVFCGQKSVDYQSLTNEVTLHFISDATESYYGFNLYYTFKHASMLKSAMDYCNMTNINTPGFLSSPGYPKPYGGHTDCFYHLKAPSDQKIQLEFLVFDLQYNTKCRFNYLQVFDGPDMTYPHSERFCGKQDIGFYYSHGSELLIRFVSTSSYYTGAGFNVHFTAHTSFTMDDSNRSGSDDIIEPTAECKKIIERKGVKLHSPGYPEVYPSNTQCTYIIRSPPEETVTLTFHKFKLEDDPDCRYDYVKIKDGESAAADVLDKLCGTHNNKTYTSTGRSLRLDFISDAEVSYMGFSASYTFSNCPKRCRNGGTCFNNRCKCPHGFTGPQCEYHESCSDRPCLNNATCSERRVGYKCYCTDGYTGYNCEKKKYVVKLVGQARVERLTNVEFKCLLNGEKARNVNWFFNGDKLKGQRSGRVQTDENVLYIHKATEEDEGEYMCAVFIKKTAYYNIKQLVVNARCNLHVGKAVNQTASANQKTRLFCPIKVYQGSSVIWKKNGYPLKLGKRKSASGRTVKFRNVIAVDAGKYTCIAVGPTGCSAKADVWLTYQGRELPQECGHNSFNHHDHSILAKIQSGHPAAFGSAPWFVNFVKVADKNSFCGGTLISRNHTVTAAHCISVFPGVFNNTNVHIYLGTQNCSGVGGLQVQMKSITLHPSFNKSSVFDSDIAIVEFYEKLHFSKNIRPLCLVDKAVIEEVAFYSGVYGTVVGCGLTSNGIYPSYLNEVKVPYVSNENCRTTLQSGHNLTENMFCAGSRQAHRGDSCYGDSGGPYAVQSPSSNRWMLVGIVSWGYKCDQRDAYGFYTNVGQFYDWIMSVISKT</sequence>
<dbReference type="PRINTS" id="PR00722">
    <property type="entry name" value="CHYMOTRYPSIN"/>
</dbReference>
<dbReference type="GO" id="GO:0004252">
    <property type="term" value="F:serine-type endopeptidase activity"/>
    <property type="evidence" value="ECO:0007669"/>
    <property type="project" value="InterPro"/>
</dbReference>
<feature type="domain" description="EGF-like" evidence="14">
    <location>
        <begin position="404"/>
        <end position="435"/>
    </location>
</feature>
<feature type="domain" description="CUB" evidence="13">
    <location>
        <begin position="158"/>
        <end position="271"/>
    </location>
</feature>
<keyword evidence="7 10" id="KW-1015">Disulfide bond</keyword>
<feature type="domain" description="Ig-like" evidence="16">
    <location>
        <begin position="475"/>
        <end position="547"/>
    </location>
</feature>
<dbReference type="InterPro" id="IPR033116">
    <property type="entry name" value="TRYPSIN_SER"/>
</dbReference>
<feature type="disulfide bond" evidence="10">
    <location>
        <begin position="425"/>
        <end position="434"/>
    </location>
</feature>
<dbReference type="InterPro" id="IPR003598">
    <property type="entry name" value="Ig_sub2"/>
</dbReference>
<evidence type="ECO:0000256" key="10">
    <source>
        <dbReference type="PROSITE-ProRule" id="PRU00076"/>
    </source>
</evidence>
<dbReference type="SUPFAM" id="SSF48726">
    <property type="entry name" value="Immunoglobulin"/>
    <property type="match status" value="2"/>
</dbReference>
<keyword evidence="6" id="KW-0677">Repeat</keyword>
<organism evidence="17">
    <name type="scientific">Euprymna scolopes</name>
    <name type="common">Hawaiian bobtail squid</name>
    <dbReference type="NCBI Taxonomy" id="6613"/>
    <lineage>
        <taxon>Eukaryota</taxon>
        <taxon>Metazoa</taxon>
        <taxon>Spiralia</taxon>
        <taxon>Lophotrochozoa</taxon>
        <taxon>Mollusca</taxon>
        <taxon>Cephalopoda</taxon>
        <taxon>Coleoidea</taxon>
        <taxon>Decapodiformes</taxon>
        <taxon>Sepiida</taxon>
        <taxon>Sepiolidae</taxon>
        <taxon>Sepiolinae</taxon>
        <taxon>Euprymna</taxon>
    </lineage>
</organism>
<feature type="disulfide bond" evidence="10">
    <location>
        <begin position="408"/>
        <end position="418"/>
    </location>
</feature>
<evidence type="ECO:0000256" key="7">
    <source>
        <dbReference type="ARBA" id="ARBA00023157"/>
    </source>
</evidence>
<dbReference type="InterPro" id="IPR003599">
    <property type="entry name" value="Ig_sub"/>
</dbReference>
<evidence type="ECO:0000256" key="2">
    <source>
        <dbReference type="ARBA" id="ARBA00022525"/>
    </source>
</evidence>
<dbReference type="Pfam" id="PF00008">
    <property type="entry name" value="EGF"/>
    <property type="match status" value="1"/>
</dbReference>
<keyword evidence="5 12" id="KW-0732">Signal</keyword>
<dbReference type="InterPro" id="IPR001254">
    <property type="entry name" value="Trypsin_dom"/>
</dbReference>
<keyword evidence="4" id="KW-0768">Sushi</keyword>
<dbReference type="Gene3D" id="2.40.10.10">
    <property type="entry name" value="Trypsin-like serine proteases"/>
    <property type="match status" value="2"/>
</dbReference>
<dbReference type="CDD" id="cd00041">
    <property type="entry name" value="CUB"/>
    <property type="match status" value="3"/>
</dbReference>
<keyword evidence="3 10" id="KW-0245">EGF-like domain</keyword>
<evidence type="ECO:0000256" key="9">
    <source>
        <dbReference type="ARBA" id="ARBA00024195"/>
    </source>
</evidence>
<dbReference type="PROSITE" id="PS01186">
    <property type="entry name" value="EGF_2"/>
    <property type="match status" value="2"/>
</dbReference>
<dbReference type="InterPro" id="IPR000859">
    <property type="entry name" value="CUB_dom"/>
</dbReference>
<dbReference type="SMART" id="SM00020">
    <property type="entry name" value="Tryp_SPc"/>
    <property type="match status" value="1"/>
</dbReference>
<evidence type="ECO:0000256" key="1">
    <source>
        <dbReference type="ARBA" id="ARBA00004613"/>
    </source>
</evidence>
<keyword evidence="2" id="KW-0964">Secreted</keyword>
<dbReference type="AlphaFoldDB" id="M4I0S5"/>
<dbReference type="Gene3D" id="2.60.120.290">
    <property type="entry name" value="Spermadhesin, CUB domain"/>
    <property type="match status" value="3"/>
</dbReference>
<dbReference type="SMART" id="SM00181">
    <property type="entry name" value="EGF"/>
    <property type="match status" value="2"/>
</dbReference>
<dbReference type="PANTHER" id="PTHR24255">
    <property type="entry name" value="COMPLEMENT COMPONENT 1, S SUBCOMPONENT-RELATED"/>
    <property type="match status" value="1"/>
</dbReference>
<dbReference type="PROSITE" id="PS00022">
    <property type="entry name" value="EGF_1"/>
    <property type="match status" value="2"/>
</dbReference>
<dbReference type="Gene3D" id="2.10.25.10">
    <property type="entry name" value="Laminin"/>
    <property type="match status" value="2"/>
</dbReference>
<reference evidence="17" key="1">
    <citation type="submission" date="2012-01" db="EMBL/GenBank/DDBJ databases">
        <authorList>
            <person name="Salazar K.A."/>
            <person name="Castillo M.G."/>
        </authorList>
    </citation>
    <scope>NUCLEOTIDE SEQUENCE</scope>
</reference>
<feature type="signal peptide" evidence="12">
    <location>
        <begin position="1"/>
        <end position="26"/>
    </location>
</feature>
<comment type="caution">
    <text evidence="10">Lacks conserved residue(s) required for the propagation of feature annotation.</text>
</comment>
<dbReference type="InterPro" id="IPR013098">
    <property type="entry name" value="Ig_I-set"/>
</dbReference>
<evidence type="ECO:0000256" key="4">
    <source>
        <dbReference type="ARBA" id="ARBA00022659"/>
    </source>
</evidence>
<dbReference type="GO" id="GO:0005615">
    <property type="term" value="C:extracellular space"/>
    <property type="evidence" value="ECO:0007669"/>
    <property type="project" value="TreeGrafter"/>
</dbReference>
<comment type="similarity">
    <text evidence="9">Belongs to the peptidase S1 family. CLIP subfamily.</text>
</comment>
<dbReference type="InterPro" id="IPR013783">
    <property type="entry name" value="Ig-like_fold"/>
</dbReference>
<dbReference type="FunFam" id="2.40.10.10:FF:000002">
    <property type="entry name" value="Transmembrane protease serine"/>
    <property type="match status" value="1"/>
</dbReference>
<evidence type="ECO:0000259" key="16">
    <source>
        <dbReference type="PROSITE" id="PS50835"/>
    </source>
</evidence>
<evidence type="ECO:0000259" key="14">
    <source>
        <dbReference type="PROSITE" id="PS50026"/>
    </source>
</evidence>
<dbReference type="CDD" id="cd00190">
    <property type="entry name" value="Tryp_SPc"/>
    <property type="match status" value="1"/>
</dbReference>
<dbReference type="InterPro" id="IPR036179">
    <property type="entry name" value="Ig-like_dom_sf"/>
</dbReference>
<dbReference type="GO" id="GO:0006508">
    <property type="term" value="P:proteolysis"/>
    <property type="evidence" value="ECO:0007669"/>
    <property type="project" value="UniProtKB-KW"/>
</dbReference>
<dbReference type="FunFam" id="2.60.120.290:FF:000013">
    <property type="entry name" value="Membrane frizzled-related protein"/>
    <property type="match status" value="2"/>
</dbReference>
<evidence type="ECO:0000256" key="12">
    <source>
        <dbReference type="SAM" id="SignalP"/>
    </source>
</evidence>
<dbReference type="InterPro" id="IPR018114">
    <property type="entry name" value="TRYPSIN_HIS"/>
</dbReference>
<feature type="domain" description="CUB" evidence="13">
    <location>
        <begin position="33"/>
        <end position="146"/>
    </location>
</feature>
<dbReference type="EMBL" id="JQ392571">
    <property type="protein sequence ID" value="AFV94411.1"/>
    <property type="molecule type" value="mRNA"/>
</dbReference>
<accession>M4I0S5</accession>
<name>M4I0S5_EUPSC</name>
<proteinExistence type="evidence at transcript level"/>
<evidence type="ECO:0000259" key="15">
    <source>
        <dbReference type="PROSITE" id="PS50240"/>
    </source>
</evidence>
<evidence type="ECO:0000259" key="13">
    <source>
        <dbReference type="PROSITE" id="PS01180"/>
    </source>
</evidence>
<dbReference type="FunFam" id="2.60.120.290:FF:000003">
    <property type="entry name" value="Neuropilin"/>
    <property type="match status" value="1"/>
</dbReference>
<keyword evidence="11" id="KW-0720">Serine protease</keyword>
<dbReference type="SUPFAM" id="SSF50494">
    <property type="entry name" value="Trypsin-like serine proteases"/>
    <property type="match status" value="1"/>
</dbReference>
<feature type="disulfide bond" evidence="10">
    <location>
        <begin position="462"/>
        <end position="471"/>
    </location>
</feature>
<evidence type="ECO:0000313" key="17">
    <source>
        <dbReference type="EMBL" id="AFV94411.1"/>
    </source>
</evidence>
<dbReference type="PROSITE" id="PS50835">
    <property type="entry name" value="IG_LIKE"/>
    <property type="match status" value="2"/>
</dbReference>
<dbReference type="SUPFAM" id="SSF57196">
    <property type="entry name" value="EGF/Laminin"/>
    <property type="match status" value="1"/>
</dbReference>
<dbReference type="InterPro" id="IPR007110">
    <property type="entry name" value="Ig-like_dom"/>
</dbReference>
<dbReference type="PROSITE" id="PS50240">
    <property type="entry name" value="TRYPSIN_DOM"/>
    <property type="match status" value="1"/>
</dbReference>
<dbReference type="SUPFAM" id="SSF49854">
    <property type="entry name" value="Spermadhesin, CUB domain"/>
    <property type="match status" value="3"/>
</dbReference>
<dbReference type="InterPro" id="IPR043504">
    <property type="entry name" value="Peptidase_S1_PA_chymotrypsin"/>
</dbReference>
<feature type="domain" description="CUB" evidence="13">
    <location>
        <begin position="294"/>
        <end position="406"/>
    </location>
</feature>
<evidence type="ECO:0000256" key="8">
    <source>
        <dbReference type="ARBA" id="ARBA00023180"/>
    </source>
</evidence>
<evidence type="ECO:0000256" key="11">
    <source>
        <dbReference type="RuleBase" id="RU363034"/>
    </source>
</evidence>
<keyword evidence="11 17" id="KW-0645">Protease</keyword>
<dbReference type="InterPro" id="IPR009003">
    <property type="entry name" value="Peptidase_S1_PA"/>
</dbReference>
<feature type="chain" id="PRO_5004053974" evidence="12">
    <location>
        <begin position="27"/>
        <end position="923"/>
    </location>
</feature>
<feature type="domain" description="EGF-like" evidence="14">
    <location>
        <begin position="436"/>
        <end position="472"/>
    </location>
</feature>
<protein>
    <submittedName>
        <fullName evidence="17">Serine protease-like protein</fullName>
    </submittedName>
</protein>
<keyword evidence="8" id="KW-0325">Glycoprotein</keyword>
<dbReference type="SMART" id="SM00408">
    <property type="entry name" value="IGc2"/>
    <property type="match status" value="2"/>
</dbReference>
<dbReference type="CDD" id="cd00054">
    <property type="entry name" value="EGF_CA"/>
    <property type="match status" value="2"/>
</dbReference>
<keyword evidence="11" id="KW-0378">Hydrolase</keyword>
<dbReference type="PROSITE" id="PS50026">
    <property type="entry name" value="EGF_3"/>
    <property type="match status" value="2"/>
</dbReference>
<dbReference type="SMART" id="SM00409">
    <property type="entry name" value="IG"/>
    <property type="match status" value="2"/>
</dbReference>
<evidence type="ECO:0000256" key="6">
    <source>
        <dbReference type="ARBA" id="ARBA00022737"/>
    </source>
</evidence>
<dbReference type="InterPro" id="IPR035914">
    <property type="entry name" value="Sperma_CUB_dom_sf"/>
</dbReference>
<dbReference type="Gene3D" id="2.60.40.10">
    <property type="entry name" value="Immunoglobulins"/>
    <property type="match status" value="2"/>
</dbReference>
<dbReference type="Pfam" id="PF00431">
    <property type="entry name" value="CUB"/>
    <property type="match status" value="3"/>
</dbReference>
<dbReference type="PANTHER" id="PTHR24255:SF31">
    <property type="entry name" value="CUBILIN-LIKE PROTEIN"/>
    <property type="match status" value="1"/>
</dbReference>
<dbReference type="FunFam" id="2.40.10.10:FF:000068">
    <property type="entry name" value="transmembrane protease serine 2"/>
    <property type="match status" value="1"/>
</dbReference>
<feature type="domain" description="Peptidase S1" evidence="15">
    <location>
        <begin position="678"/>
        <end position="921"/>
    </location>
</feature>
<dbReference type="InterPro" id="IPR001314">
    <property type="entry name" value="Peptidase_S1A"/>
</dbReference>
<dbReference type="Pfam" id="PF07679">
    <property type="entry name" value="I-set"/>
    <property type="match status" value="2"/>
</dbReference>
<dbReference type="FunFam" id="2.10.25.10:FF:000012">
    <property type="entry name" value="Delta-like protein"/>
    <property type="match status" value="1"/>
</dbReference>
<dbReference type="CDD" id="cd00096">
    <property type="entry name" value="Ig"/>
    <property type="match status" value="1"/>
</dbReference>